<keyword evidence="3" id="KW-1185">Reference proteome</keyword>
<name>A0AAE1KED6_PETCI</name>
<dbReference type="EMBL" id="JAWQEG010002528">
    <property type="protein sequence ID" value="KAK3871329.1"/>
    <property type="molecule type" value="Genomic_DNA"/>
</dbReference>
<accession>A0AAE1KED6</accession>
<reference evidence="2" key="1">
    <citation type="submission" date="2023-10" db="EMBL/GenBank/DDBJ databases">
        <title>Genome assemblies of two species of porcelain crab, Petrolisthes cinctipes and Petrolisthes manimaculis (Anomura: Porcellanidae).</title>
        <authorList>
            <person name="Angst P."/>
        </authorList>
    </citation>
    <scope>NUCLEOTIDE SEQUENCE</scope>
    <source>
        <strain evidence="2">PB745_01</strain>
        <tissue evidence="2">Gill</tissue>
    </source>
</reference>
<protein>
    <submittedName>
        <fullName evidence="2">Uncharacterized protein</fullName>
    </submittedName>
</protein>
<gene>
    <name evidence="2" type="ORF">Pcinc_023509</name>
</gene>
<feature type="non-terminal residue" evidence="2">
    <location>
        <position position="31"/>
    </location>
</feature>
<dbReference type="Proteomes" id="UP001286313">
    <property type="component" value="Unassembled WGS sequence"/>
</dbReference>
<evidence type="ECO:0000313" key="2">
    <source>
        <dbReference type="EMBL" id="KAK3871329.1"/>
    </source>
</evidence>
<evidence type="ECO:0000313" key="3">
    <source>
        <dbReference type="Proteomes" id="UP001286313"/>
    </source>
</evidence>
<dbReference type="AlphaFoldDB" id="A0AAE1KED6"/>
<sequence>MLRPPDTVAEANEVTYGQVERQVKEGQTLQG</sequence>
<feature type="region of interest" description="Disordered" evidence="1">
    <location>
        <begin position="1"/>
        <end position="31"/>
    </location>
</feature>
<proteinExistence type="predicted"/>
<organism evidence="2 3">
    <name type="scientific">Petrolisthes cinctipes</name>
    <name type="common">Flat porcelain crab</name>
    <dbReference type="NCBI Taxonomy" id="88211"/>
    <lineage>
        <taxon>Eukaryota</taxon>
        <taxon>Metazoa</taxon>
        <taxon>Ecdysozoa</taxon>
        <taxon>Arthropoda</taxon>
        <taxon>Crustacea</taxon>
        <taxon>Multicrustacea</taxon>
        <taxon>Malacostraca</taxon>
        <taxon>Eumalacostraca</taxon>
        <taxon>Eucarida</taxon>
        <taxon>Decapoda</taxon>
        <taxon>Pleocyemata</taxon>
        <taxon>Anomura</taxon>
        <taxon>Galatheoidea</taxon>
        <taxon>Porcellanidae</taxon>
        <taxon>Petrolisthes</taxon>
    </lineage>
</organism>
<comment type="caution">
    <text evidence="2">The sequence shown here is derived from an EMBL/GenBank/DDBJ whole genome shotgun (WGS) entry which is preliminary data.</text>
</comment>
<evidence type="ECO:0000256" key="1">
    <source>
        <dbReference type="SAM" id="MobiDB-lite"/>
    </source>
</evidence>